<dbReference type="GO" id="GO:0006388">
    <property type="term" value="P:tRNA splicing, via endonucleolytic cleavage and ligation"/>
    <property type="evidence" value="ECO:0007669"/>
    <property type="project" value="TreeGrafter"/>
</dbReference>
<keyword evidence="4" id="KW-0808">Transferase</keyword>
<dbReference type="OrthoDB" id="419694at2759"/>
<dbReference type="EMBL" id="NHYE01005457">
    <property type="protein sequence ID" value="PPQ72439.1"/>
    <property type="molecule type" value="Genomic_DNA"/>
</dbReference>
<keyword evidence="5" id="KW-0520">NAD</keyword>
<comment type="caution">
    <text evidence="8">The sequence shown here is derived from an EMBL/GenBank/DDBJ whole genome shotgun (WGS) entry which is preliminary data.</text>
</comment>
<dbReference type="InterPro" id="IPR042081">
    <property type="entry name" value="RNA_2'-PTrans_C"/>
</dbReference>
<evidence type="ECO:0000256" key="3">
    <source>
        <dbReference type="ARBA" id="ARBA00012007"/>
    </source>
</evidence>
<dbReference type="GO" id="GO:0000215">
    <property type="term" value="F:tRNA 2'-phosphotransferase activity"/>
    <property type="evidence" value="ECO:0007669"/>
    <property type="project" value="UniProtKB-EC"/>
</dbReference>
<proteinExistence type="inferred from homology"/>
<organism evidence="8 9">
    <name type="scientific">Gymnopilus dilepis</name>
    <dbReference type="NCBI Taxonomy" id="231916"/>
    <lineage>
        <taxon>Eukaryota</taxon>
        <taxon>Fungi</taxon>
        <taxon>Dikarya</taxon>
        <taxon>Basidiomycota</taxon>
        <taxon>Agaricomycotina</taxon>
        <taxon>Agaricomycetes</taxon>
        <taxon>Agaricomycetidae</taxon>
        <taxon>Agaricales</taxon>
        <taxon>Agaricineae</taxon>
        <taxon>Hymenogastraceae</taxon>
        <taxon>Gymnopilus</taxon>
    </lineage>
</organism>
<feature type="region of interest" description="Disordered" evidence="7">
    <location>
        <begin position="145"/>
        <end position="166"/>
    </location>
</feature>
<dbReference type="EC" id="2.7.1.160" evidence="3"/>
<evidence type="ECO:0000313" key="9">
    <source>
        <dbReference type="Proteomes" id="UP000284706"/>
    </source>
</evidence>
<gene>
    <name evidence="8" type="ORF">CVT26_003768</name>
</gene>
<keyword evidence="9" id="KW-1185">Reference proteome</keyword>
<dbReference type="FunCoup" id="A0A409W1P0">
    <property type="interactions" value="28"/>
</dbReference>
<comment type="similarity">
    <text evidence="2">Belongs to the KptA/TPT1 family.</text>
</comment>
<dbReference type="Pfam" id="PF01885">
    <property type="entry name" value="PTS_2-RNA"/>
    <property type="match status" value="1"/>
</dbReference>
<evidence type="ECO:0000256" key="1">
    <source>
        <dbReference type="ARBA" id="ARBA00003343"/>
    </source>
</evidence>
<dbReference type="Gene3D" id="1.10.10.970">
    <property type="entry name" value="RNA 2'-phosphotransferase, Tpt1/KptA family, N-terminal domain"/>
    <property type="match status" value="1"/>
</dbReference>
<sequence length="310" mass="34124">MDPSTSAEALANLSISEQFGSSNTKQGGQGKRDKGKAKQHYGNASGQKPSQSKSNPLKSNKLRGLEKDSPEVRVSKTLSWILRHGAQSEGIEMRRDGYVKLTDLLQNPKLKSQGLDLERIKAIVSADAKQRYDLVLENPEGKKLLTWGVQPGPTDSQGPPEVTATSTTVMEDPSGIWWIKARQGHSIKAVELELRPIHSVSDIPTGMAVHGTNRVAWEMISKSGLSKMTRNHIHLAQNVAGQNVVSGMRTSSQILIYIHVQKALDAGIKFWLSDNGVVLTEGDERGYLPKRFFEKVVDVKHGELKGWEES</sequence>
<evidence type="ECO:0000256" key="2">
    <source>
        <dbReference type="ARBA" id="ARBA00009836"/>
    </source>
</evidence>
<comment type="catalytic activity">
    <reaction evidence="6">
        <text>2'-phospho-[ligated tRNA] + NAD(+) = mature tRNA + ADP-alpha-D-ribose 1'',2''-cyclic phosphate + nicotinamide</text>
        <dbReference type="Rhea" id="RHEA:23324"/>
        <dbReference type="Rhea" id="RHEA-COMP:11106"/>
        <dbReference type="Rhea" id="RHEA-COMP:11107"/>
        <dbReference type="ChEBI" id="CHEBI:17154"/>
        <dbReference type="ChEBI" id="CHEBI:57540"/>
        <dbReference type="ChEBI" id="CHEBI:76596"/>
        <dbReference type="ChEBI" id="CHEBI:82883"/>
        <dbReference type="ChEBI" id="CHEBI:85027"/>
        <dbReference type="EC" id="2.7.1.160"/>
    </reaction>
</comment>
<name>A0A409W1P0_9AGAR</name>
<dbReference type="Proteomes" id="UP000284706">
    <property type="component" value="Unassembled WGS sequence"/>
</dbReference>
<reference evidence="8 9" key="1">
    <citation type="journal article" date="2018" name="Evol. Lett.">
        <title>Horizontal gene cluster transfer increased hallucinogenic mushroom diversity.</title>
        <authorList>
            <person name="Reynolds H.T."/>
            <person name="Vijayakumar V."/>
            <person name="Gluck-Thaler E."/>
            <person name="Korotkin H.B."/>
            <person name="Matheny P.B."/>
            <person name="Slot J.C."/>
        </authorList>
    </citation>
    <scope>NUCLEOTIDE SEQUENCE [LARGE SCALE GENOMIC DNA]</scope>
    <source>
        <strain evidence="8 9">SRW20</strain>
    </source>
</reference>
<dbReference type="SUPFAM" id="SSF56399">
    <property type="entry name" value="ADP-ribosylation"/>
    <property type="match status" value="1"/>
</dbReference>
<dbReference type="InterPro" id="IPR002745">
    <property type="entry name" value="Ptrans_KptA/Tpt1"/>
</dbReference>
<accession>A0A409W1P0</accession>
<dbReference type="InParanoid" id="A0A409W1P0"/>
<feature type="compositionally biased region" description="Polar residues" evidence="7">
    <location>
        <begin position="42"/>
        <end position="58"/>
    </location>
</feature>
<protein>
    <recommendedName>
        <fullName evidence="3">2'-phosphotransferase</fullName>
        <ecNumber evidence="3">2.7.1.160</ecNumber>
    </recommendedName>
</protein>
<evidence type="ECO:0000256" key="4">
    <source>
        <dbReference type="ARBA" id="ARBA00022679"/>
    </source>
</evidence>
<feature type="compositionally biased region" description="Polar residues" evidence="7">
    <location>
        <begin position="153"/>
        <end position="166"/>
    </location>
</feature>
<feature type="region of interest" description="Disordered" evidence="7">
    <location>
        <begin position="1"/>
        <end position="70"/>
    </location>
</feature>
<dbReference type="Gene3D" id="3.20.170.30">
    <property type="match status" value="1"/>
</dbReference>
<dbReference type="PANTHER" id="PTHR12684:SF2">
    <property type="entry name" value="TRNA 2'-PHOSPHOTRANSFERASE 1"/>
    <property type="match status" value="1"/>
</dbReference>
<dbReference type="AlphaFoldDB" id="A0A409W1P0"/>
<comment type="function">
    <text evidence="1">Catalyzes the last step of tRNA splicing, the transfer of the splice junction 2'-phosphate from ligated tRNA to NAD to produce ADP-ribose 1''-2'' cyclic phosphate.</text>
</comment>
<dbReference type="InterPro" id="IPR042080">
    <property type="entry name" value="RNA_2'-PTrans_N"/>
</dbReference>
<evidence type="ECO:0000256" key="7">
    <source>
        <dbReference type="SAM" id="MobiDB-lite"/>
    </source>
</evidence>
<evidence type="ECO:0000256" key="6">
    <source>
        <dbReference type="ARBA" id="ARBA00047949"/>
    </source>
</evidence>
<dbReference type="PANTHER" id="PTHR12684">
    <property type="entry name" value="PUTATIVE PHOSPHOTRANSFERASE"/>
    <property type="match status" value="1"/>
</dbReference>
<feature type="compositionally biased region" description="Polar residues" evidence="7">
    <location>
        <begin position="1"/>
        <end position="24"/>
    </location>
</feature>
<evidence type="ECO:0000313" key="8">
    <source>
        <dbReference type="EMBL" id="PPQ72439.1"/>
    </source>
</evidence>
<dbReference type="STRING" id="231916.A0A409W1P0"/>
<evidence type="ECO:0000256" key="5">
    <source>
        <dbReference type="ARBA" id="ARBA00023027"/>
    </source>
</evidence>